<gene>
    <name evidence="6" type="ORF">BDV23DRAFT_181211</name>
    <name evidence="7" type="ORF">ETB97_002653</name>
</gene>
<dbReference type="PRINTS" id="PR00463">
    <property type="entry name" value="EP450I"/>
</dbReference>
<comment type="cofactor">
    <cofactor evidence="4">
        <name>heme</name>
        <dbReference type="ChEBI" id="CHEBI:30413"/>
    </cofactor>
</comment>
<evidence type="ECO:0000313" key="7">
    <source>
        <dbReference type="EMBL" id="KAF5865681.1"/>
    </source>
</evidence>
<dbReference type="GO" id="GO:0016705">
    <property type="term" value="F:oxidoreductase activity, acting on paired donors, with incorporation or reduction of molecular oxygen"/>
    <property type="evidence" value="ECO:0007669"/>
    <property type="project" value="InterPro"/>
</dbReference>
<evidence type="ECO:0000313" key="6">
    <source>
        <dbReference type="EMBL" id="KAE8392793.1"/>
    </source>
</evidence>
<dbReference type="Proteomes" id="UP000326877">
    <property type="component" value="Unassembled WGS sequence"/>
</dbReference>
<keyword evidence="4" id="KW-0408">Iron</keyword>
<organism evidence="6">
    <name type="scientific">Petromyces alliaceus</name>
    <name type="common">Aspergillus alliaceus</name>
    <dbReference type="NCBI Taxonomy" id="209559"/>
    <lineage>
        <taxon>Eukaryota</taxon>
        <taxon>Fungi</taxon>
        <taxon>Dikarya</taxon>
        <taxon>Ascomycota</taxon>
        <taxon>Pezizomycotina</taxon>
        <taxon>Eurotiomycetes</taxon>
        <taxon>Eurotiomycetidae</taxon>
        <taxon>Eurotiales</taxon>
        <taxon>Aspergillaceae</taxon>
        <taxon>Aspergillus</taxon>
        <taxon>Aspergillus subgen. Circumdati</taxon>
    </lineage>
</organism>
<dbReference type="InterPro" id="IPR036396">
    <property type="entry name" value="Cyt_P450_sf"/>
</dbReference>
<dbReference type="InterPro" id="IPR001128">
    <property type="entry name" value="Cyt_P450"/>
</dbReference>
<dbReference type="EMBL" id="ML735234">
    <property type="protein sequence ID" value="KAE8392793.1"/>
    <property type="molecule type" value="Genomic_DNA"/>
</dbReference>
<accession>A0A5N7CH08</accession>
<dbReference type="InterPro" id="IPR050121">
    <property type="entry name" value="Cytochrome_P450_monoxygenase"/>
</dbReference>
<dbReference type="PRINTS" id="PR00385">
    <property type="entry name" value="P450"/>
</dbReference>
<dbReference type="CDD" id="cd11059">
    <property type="entry name" value="CYP_fungal"/>
    <property type="match status" value="1"/>
</dbReference>
<keyword evidence="4" id="KW-0349">Heme</keyword>
<evidence type="ECO:0000313" key="8">
    <source>
        <dbReference type="Proteomes" id="UP000541154"/>
    </source>
</evidence>
<dbReference type="Pfam" id="PF00067">
    <property type="entry name" value="p450"/>
    <property type="match status" value="1"/>
</dbReference>
<dbReference type="GO" id="GO:0020037">
    <property type="term" value="F:heme binding"/>
    <property type="evidence" value="ECO:0007669"/>
    <property type="project" value="InterPro"/>
</dbReference>
<feature type="chain" id="PRO_5043207851" evidence="5">
    <location>
        <begin position="19"/>
        <end position="469"/>
    </location>
</feature>
<evidence type="ECO:0000256" key="2">
    <source>
        <dbReference type="ARBA" id="ARBA00023002"/>
    </source>
</evidence>
<evidence type="ECO:0000256" key="4">
    <source>
        <dbReference type="PIRSR" id="PIRSR602401-1"/>
    </source>
</evidence>
<keyword evidence="4" id="KW-0479">Metal-binding</keyword>
<dbReference type="InterPro" id="IPR002401">
    <property type="entry name" value="Cyt_P450_E_grp-I"/>
</dbReference>
<keyword evidence="3 6" id="KW-0503">Monooxygenase</keyword>
<dbReference type="Proteomes" id="UP000541154">
    <property type="component" value="Unassembled WGS sequence"/>
</dbReference>
<evidence type="ECO:0000256" key="1">
    <source>
        <dbReference type="ARBA" id="ARBA00010617"/>
    </source>
</evidence>
<accession>A0A8H6EAR3</accession>
<proteinExistence type="inferred from homology"/>
<name>A0A5N7CH08_PETAA</name>
<protein>
    <submittedName>
        <fullName evidence="6">Cytochrome P450 monooxygenase</fullName>
    </submittedName>
</protein>
<dbReference type="GO" id="GO:0004497">
    <property type="term" value="F:monooxygenase activity"/>
    <property type="evidence" value="ECO:0007669"/>
    <property type="project" value="UniProtKB-KW"/>
</dbReference>
<sequence>MWALYLIAITWVLSLVAGTFSVLRTRVPGPLYAKFTSLILKYQEFSGKRRTYIHSLHQKYGPVVRLAPNEISFTDLEGLREIYQSGGSGYDKTEFYNLFQQYDHRTMFSTLNKQDHAGRKKLFADRYAMTNVVRPEIVQGIQDRAASVVEKCKASLGSYLDVYITLHCYALDCASLFLFNPGGTDTLNNPEDFVLMQELSYDNRLKLRWLEYYSPKLASFIHCFRKKSRSLSKDYVLAQSQQTKHKESSLIHRLQSNSSSLQTIQMAAECMDHMAAGIDTTGDGLCFLMYQLSLPAYQHVQQRLHLELVHNPTAKLDELIFLDAVVKEGLRLFPPIPMSLPRYVPDGGRNISGYDIPAATIVSCQAFSVHRINDSVFPRPNDFAPERWLAEEGLHERNRLFFSFASGGRGCIGKNLALVEMKTLLREIYSRFATKVAAEMEGDMSIDDQIISSRPKDQTCLLTFELIGK</sequence>
<dbReference type="PANTHER" id="PTHR24305:SF164">
    <property type="entry name" value="P450, PUTATIVE (EUROFUNG)-RELATED"/>
    <property type="match status" value="1"/>
</dbReference>
<feature type="signal peptide" evidence="5">
    <location>
        <begin position="1"/>
        <end position="18"/>
    </location>
</feature>
<dbReference type="SUPFAM" id="SSF48264">
    <property type="entry name" value="Cytochrome P450"/>
    <property type="match status" value="1"/>
</dbReference>
<evidence type="ECO:0000256" key="5">
    <source>
        <dbReference type="SAM" id="SignalP"/>
    </source>
</evidence>
<reference evidence="7 8" key="1">
    <citation type="submission" date="2019-04" db="EMBL/GenBank/DDBJ databases">
        <title>Aspergillus burnettii sp. nov., novel species from soil in southeast Queensland.</title>
        <authorList>
            <person name="Gilchrist C.L.M."/>
            <person name="Pitt J.I."/>
            <person name="Lange L."/>
            <person name="Lacey H.J."/>
            <person name="Vuong D."/>
            <person name="Midgley D.J."/>
            <person name="Greenfield P."/>
            <person name="Bradbury M."/>
            <person name="Lacey E."/>
            <person name="Busk P.K."/>
            <person name="Pilgaard B."/>
            <person name="Chooi Y.H."/>
            <person name="Piggott A.M."/>
        </authorList>
    </citation>
    <scope>NUCLEOTIDE SEQUENCE [LARGE SCALE GENOMIC DNA]</scope>
    <source>
        <strain evidence="7 8">FRR 5400</strain>
    </source>
</reference>
<feature type="binding site" description="axial binding residue" evidence="4">
    <location>
        <position position="411"/>
    </location>
    <ligand>
        <name>heme</name>
        <dbReference type="ChEBI" id="CHEBI:30413"/>
    </ligand>
    <ligandPart>
        <name>Fe</name>
        <dbReference type="ChEBI" id="CHEBI:18248"/>
    </ligandPart>
</feature>
<evidence type="ECO:0000256" key="3">
    <source>
        <dbReference type="ARBA" id="ARBA00023033"/>
    </source>
</evidence>
<comment type="similarity">
    <text evidence="1">Belongs to the cytochrome P450 family.</text>
</comment>
<keyword evidence="8" id="KW-1185">Reference proteome</keyword>
<dbReference type="GO" id="GO:0005506">
    <property type="term" value="F:iron ion binding"/>
    <property type="evidence" value="ECO:0007669"/>
    <property type="project" value="InterPro"/>
</dbReference>
<dbReference type="EMBL" id="SPNV01000016">
    <property type="protein sequence ID" value="KAF5865681.1"/>
    <property type="molecule type" value="Genomic_DNA"/>
</dbReference>
<dbReference type="Gene3D" id="1.10.630.10">
    <property type="entry name" value="Cytochrome P450"/>
    <property type="match status" value="1"/>
</dbReference>
<dbReference type="PANTHER" id="PTHR24305">
    <property type="entry name" value="CYTOCHROME P450"/>
    <property type="match status" value="1"/>
</dbReference>
<dbReference type="AlphaFoldDB" id="A0A5N7CH08"/>
<keyword evidence="2" id="KW-0560">Oxidoreductase</keyword>
<keyword evidence="5" id="KW-0732">Signal</keyword>
<dbReference type="OrthoDB" id="1470350at2759"/>
<reference evidence="6" key="2">
    <citation type="submission" date="2019-04" db="EMBL/GenBank/DDBJ databases">
        <title>Friends and foes A comparative genomics studyof 23 Aspergillus species from section Flavi.</title>
        <authorList>
            <consortium name="DOE Joint Genome Institute"/>
            <person name="Kjaerbolling I."/>
            <person name="Vesth T."/>
            <person name="Frisvad J.C."/>
            <person name="Nybo J.L."/>
            <person name="Theobald S."/>
            <person name="Kildgaard S."/>
            <person name="Isbrandt T."/>
            <person name="Kuo A."/>
            <person name="Sato A."/>
            <person name="Lyhne E.K."/>
            <person name="Kogle M.E."/>
            <person name="Wiebenga A."/>
            <person name="Kun R.S."/>
            <person name="Lubbers R.J."/>
            <person name="Makela M.R."/>
            <person name="Barry K."/>
            <person name="Chovatia M."/>
            <person name="Clum A."/>
            <person name="Daum C."/>
            <person name="Haridas S."/>
            <person name="He G."/>
            <person name="LaButti K."/>
            <person name="Lipzen A."/>
            <person name="Mondo S."/>
            <person name="Riley R."/>
            <person name="Salamov A."/>
            <person name="Simmons B.A."/>
            <person name="Magnuson J.K."/>
            <person name="Henrissat B."/>
            <person name="Mortensen U.H."/>
            <person name="Larsen T.O."/>
            <person name="Devries R.P."/>
            <person name="Grigoriev I.V."/>
            <person name="Machida M."/>
            <person name="Baker S.E."/>
            <person name="Andersen M.R."/>
        </authorList>
    </citation>
    <scope>NUCLEOTIDE SEQUENCE [LARGE SCALE GENOMIC DNA]</scope>
    <source>
        <strain evidence="6">IBT 14317</strain>
    </source>
</reference>